<dbReference type="Proteomes" id="UP000274131">
    <property type="component" value="Unassembled WGS sequence"/>
</dbReference>
<evidence type="ECO:0000313" key="3">
    <source>
        <dbReference type="Proteomes" id="UP000274131"/>
    </source>
</evidence>
<dbReference type="EMBL" id="UXUI01009427">
    <property type="protein sequence ID" value="VDD93690.1"/>
    <property type="molecule type" value="Genomic_DNA"/>
</dbReference>
<name>A0A0N4VE97_ENTVE</name>
<dbReference type="WBParaSite" id="EVEC_0000900001-mRNA-1">
    <property type="protein sequence ID" value="EVEC_0000900001-mRNA-1"/>
    <property type="gene ID" value="EVEC_0000900001"/>
</dbReference>
<protein>
    <submittedName>
        <fullName evidence="4">CID domain-containing protein</fullName>
    </submittedName>
</protein>
<accession>A0A0N4VE97</accession>
<feature type="region of interest" description="Disordered" evidence="1">
    <location>
        <begin position="76"/>
        <end position="104"/>
    </location>
</feature>
<feature type="compositionally biased region" description="Polar residues" evidence="1">
    <location>
        <begin position="79"/>
        <end position="94"/>
    </location>
</feature>
<organism evidence="4">
    <name type="scientific">Enterobius vermicularis</name>
    <name type="common">Human pinworm</name>
    <dbReference type="NCBI Taxonomy" id="51028"/>
    <lineage>
        <taxon>Eukaryota</taxon>
        <taxon>Metazoa</taxon>
        <taxon>Ecdysozoa</taxon>
        <taxon>Nematoda</taxon>
        <taxon>Chromadorea</taxon>
        <taxon>Rhabditida</taxon>
        <taxon>Spirurina</taxon>
        <taxon>Oxyuridomorpha</taxon>
        <taxon>Oxyuroidea</taxon>
        <taxon>Oxyuridae</taxon>
        <taxon>Enterobius</taxon>
    </lineage>
</organism>
<dbReference type="AlphaFoldDB" id="A0A0N4VE97"/>
<reference evidence="4" key="1">
    <citation type="submission" date="2017-02" db="UniProtKB">
        <authorList>
            <consortium name="WormBaseParasite"/>
        </authorList>
    </citation>
    <scope>IDENTIFICATION</scope>
</reference>
<reference evidence="2 3" key="2">
    <citation type="submission" date="2018-10" db="EMBL/GenBank/DDBJ databases">
        <authorList>
            <consortium name="Pathogen Informatics"/>
        </authorList>
    </citation>
    <scope>NUCLEOTIDE SEQUENCE [LARGE SCALE GENOMIC DNA]</scope>
</reference>
<sequence>MNMLCILNWNYVRVINRSVPTVREHLVENFGKAAMESQRELDHSAIPLLCDAITKEDLMEKSGCATEEAVCNNGAPLVTDQQPNDDQVVNSQVASPKDLSYIDD</sequence>
<proteinExistence type="predicted"/>
<evidence type="ECO:0000256" key="1">
    <source>
        <dbReference type="SAM" id="MobiDB-lite"/>
    </source>
</evidence>
<gene>
    <name evidence="2" type="ORF">EVEC_LOCUS8441</name>
</gene>
<evidence type="ECO:0000313" key="4">
    <source>
        <dbReference type="WBParaSite" id="EVEC_0000900001-mRNA-1"/>
    </source>
</evidence>
<keyword evidence="3" id="KW-1185">Reference proteome</keyword>
<evidence type="ECO:0000313" key="2">
    <source>
        <dbReference type="EMBL" id="VDD93690.1"/>
    </source>
</evidence>